<dbReference type="Proteomes" id="UP001055879">
    <property type="component" value="Linkage Group LG11"/>
</dbReference>
<reference evidence="1 2" key="2">
    <citation type="journal article" date="2022" name="Mol. Ecol. Resour.">
        <title>The genomes of chicory, endive, great burdock and yacon provide insights into Asteraceae paleo-polyploidization history and plant inulin production.</title>
        <authorList>
            <person name="Fan W."/>
            <person name="Wang S."/>
            <person name="Wang H."/>
            <person name="Wang A."/>
            <person name="Jiang F."/>
            <person name="Liu H."/>
            <person name="Zhao H."/>
            <person name="Xu D."/>
            <person name="Zhang Y."/>
        </authorList>
    </citation>
    <scope>NUCLEOTIDE SEQUENCE [LARGE SCALE GENOMIC DNA]</scope>
    <source>
        <strain evidence="2">cv. Niubang</strain>
    </source>
</reference>
<protein>
    <submittedName>
        <fullName evidence="1">Uncharacterized protein</fullName>
    </submittedName>
</protein>
<dbReference type="EMBL" id="CM042057">
    <property type="protein sequence ID" value="KAI3693081.1"/>
    <property type="molecule type" value="Genomic_DNA"/>
</dbReference>
<name>A0ACB8Z5U6_ARCLA</name>
<proteinExistence type="predicted"/>
<gene>
    <name evidence="1" type="ORF">L6452_32909</name>
</gene>
<evidence type="ECO:0000313" key="1">
    <source>
        <dbReference type="EMBL" id="KAI3693081.1"/>
    </source>
</evidence>
<evidence type="ECO:0000313" key="2">
    <source>
        <dbReference type="Proteomes" id="UP001055879"/>
    </source>
</evidence>
<accession>A0ACB8Z5U6</accession>
<organism evidence="1 2">
    <name type="scientific">Arctium lappa</name>
    <name type="common">Greater burdock</name>
    <name type="synonym">Lappa major</name>
    <dbReference type="NCBI Taxonomy" id="4217"/>
    <lineage>
        <taxon>Eukaryota</taxon>
        <taxon>Viridiplantae</taxon>
        <taxon>Streptophyta</taxon>
        <taxon>Embryophyta</taxon>
        <taxon>Tracheophyta</taxon>
        <taxon>Spermatophyta</taxon>
        <taxon>Magnoliopsida</taxon>
        <taxon>eudicotyledons</taxon>
        <taxon>Gunneridae</taxon>
        <taxon>Pentapetalae</taxon>
        <taxon>asterids</taxon>
        <taxon>campanulids</taxon>
        <taxon>Asterales</taxon>
        <taxon>Asteraceae</taxon>
        <taxon>Carduoideae</taxon>
        <taxon>Cardueae</taxon>
        <taxon>Arctiinae</taxon>
        <taxon>Arctium</taxon>
    </lineage>
</organism>
<sequence>MALLPMFTRFQVSIFGNFISDASQLQNRFTNSPANMLNLLEIEDGGKVITNNSKSRWKNGDREMEIENWVEDREGEVEDERFLLIEFAFPNLLFD</sequence>
<comment type="caution">
    <text evidence="1">The sequence shown here is derived from an EMBL/GenBank/DDBJ whole genome shotgun (WGS) entry which is preliminary data.</text>
</comment>
<reference evidence="2" key="1">
    <citation type="journal article" date="2022" name="Mol. Ecol. Resour.">
        <title>The genomes of chicory, endive, great burdock and yacon provide insights into Asteraceae palaeo-polyploidization history and plant inulin production.</title>
        <authorList>
            <person name="Fan W."/>
            <person name="Wang S."/>
            <person name="Wang H."/>
            <person name="Wang A."/>
            <person name="Jiang F."/>
            <person name="Liu H."/>
            <person name="Zhao H."/>
            <person name="Xu D."/>
            <person name="Zhang Y."/>
        </authorList>
    </citation>
    <scope>NUCLEOTIDE SEQUENCE [LARGE SCALE GENOMIC DNA]</scope>
    <source>
        <strain evidence="2">cv. Niubang</strain>
    </source>
</reference>
<keyword evidence="2" id="KW-1185">Reference proteome</keyword>